<reference evidence="3" key="1">
    <citation type="submission" date="2022-11" db="UniProtKB">
        <authorList>
            <consortium name="WormBaseParasite"/>
        </authorList>
    </citation>
    <scope>IDENTIFICATION</scope>
</reference>
<dbReference type="InterPro" id="IPR036597">
    <property type="entry name" value="Fido-like_dom_sf"/>
</dbReference>
<feature type="site" description="Important for autoinhibition of adenylyltransferase activity" evidence="1">
    <location>
        <position position="132"/>
    </location>
</feature>
<dbReference type="PANTHER" id="PTHR13504">
    <property type="entry name" value="FIDO DOMAIN-CONTAINING PROTEIN DDB_G0283145"/>
    <property type="match status" value="1"/>
</dbReference>
<evidence type="ECO:0000256" key="1">
    <source>
        <dbReference type="PIRSR" id="PIRSR640198-3"/>
    </source>
</evidence>
<evidence type="ECO:0000313" key="2">
    <source>
        <dbReference type="Proteomes" id="UP000887540"/>
    </source>
</evidence>
<accession>A0A914DT25</accession>
<name>A0A914DT25_9BILA</name>
<protein>
    <submittedName>
        <fullName evidence="3">Uncharacterized protein</fullName>
    </submittedName>
</protein>
<sequence length="275" mass="30857">MFLSDARKAIEDKDWNLAKRLVKQAQQAAPVHYPDVLVHFGVISEGLGNEQDILEAYSYYIKALTHDSENLDALRHIMELEPRINETDNRLLSDIYEKRNQLCNAIISGDFDFGHSIDQTYFQQIYNTCALEGNPVTLENVVDMLKDGLSIYQKASNQQSKLDEDEKEIVGMAQAFAYMINELDGTELTIEFHQYGIRSVSAGSTASLTETPRVADGDDDVFSAVSPSKHEMLSGSMSASSFGSTSTCNTSKNLDMEDSSIMINWLKLYRNIVLR</sequence>
<proteinExistence type="predicted"/>
<dbReference type="PANTHER" id="PTHR13504:SF34">
    <property type="entry name" value="PROTEIN ADENYLYLTRANSFERASE FICD"/>
    <property type="match status" value="1"/>
</dbReference>
<dbReference type="InterPro" id="IPR040198">
    <property type="entry name" value="Fido_containing"/>
</dbReference>
<dbReference type="WBParaSite" id="ACRNAN_scaffold3963.g6873.t1">
    <property type="protein sequence ID" value="ACRNAN_scaffold3963.g6873.t1"/>
    <property type="gene ID" value="ACRNAN_scaffold3963.g6873"/>
</dbReference>
<evidence type="ECO:0000313" key="3">
    <source>
        <dbReference type="WBParaSite" id="ACRNAN_scaffold3963.g6873.t1"/>
    </source>
</evidence>
<dbReference type="Gene3D" id="1.10.3290.10">
    <property type="entry name" value="Fido-like domain"/>
    <property type="match status" value="1"/>
</dbReference>
<organism evidence="2 3">
    <name type="scientific">Acrobeloides nanus</name>
    <dbReference type="NCBI Taxonomy" id="290746"/>
    <lineage>
        <taxon>Eukaryota</taxon>
        <taxon>Metazoa</taxon>
        <taxon>Ecdysozoa</taxon>
        <taxon>Nematoda</taxon>
        <taxon>Chromadorea</taxon>
        <taxon>Rhabditida</taxon>
        <taxon>Tylenchina</taxon>
        <taxon>Cephalobomorpha</taxon>
        <taxon>Cephaloboidea</taxon>
        <taxon>Cephalobidae</taxon>
        <taxon>Acrobeloides</taxon>
    </lineage>
</organism>
<dbReference type="Proteomes" id="UP000887540">
    <property type="component" value="Unplaced"/>
</dbReference>
<keyword evidence="2" id="KW-1185">Reference proteome</keyword>
<dbReference type="AlphaFoldDB" id="A0A914DT25"/>